<feature type="transmembrane region" description="Helical" evidence="8">
    <location>
        <begin position="356"/>
        <end position="382"/>
    </location>
</feature>
<dbReference type="InterPro" id="IPR020846">
    <property type="entry name" value="MFS_dom"/>
</dbReference>
<feature type="transmembrane region" description="Helical" evidence="8">
    <location>
        <begin position="12"/>
        <end position="38"/>
    </location>
</feature>
<feature type="transmembrane region" description="Helical" evidence="8">
    <location>
        <begin position="171"/>
        <end position="190"/>
    </location>
</feature>
<evidence type="ECO:0000256" key="7">
    <source>
        <dbReference type="ARBA" id="ARBA00023136"/>
    </source>
</evidence>
<feature type="transmembrane region" description="Helical" evidence="8">
    <location>
        <begin position="44"/>
        <end position="67"/>
    </location>
</feature>
<dbReference type="Pfam" id="PF12832">
    <property type="entry name" value="MFS_1_like"/>
    <property type="match status" value="1"/>
</dbReference>
<feature type="domain" description="Major facilitator superfamily (MFS) profile" evidence="9">
    <location>
        <begin position="232"/>
        <end position="412"/>
    </location>
</feature>
<evidence type="ECO:0000256" key="6">
    <source>
        <dbReference type="ARBA" id="ARBA00022989"/>
    </source>
</evidence>
<keyword evidence="2" id="KW-0813">Transport</keyword>
<feature type="transmembrane region" description="Helical" evidence="8">
    <location>
        <begin position="296"/>
        <end position="316"/>
    </location>
</feature>
<dbReference type="Gene3D" id="1.20.1250.20">
    <property type="entry name" value="MFS general substrate transporter like domains"/>
    <property type="match status" value="2"/>
</dbReference>
<feature type="transmembrane region" description="Helical" evidence="8">
    <location>
        <begin position="79"/>
        <end position="98"/>
    </location>
</feature>
<organism evidence="10 11">
    <name type="scientific">Pseudobutyrivibrio ruminis</name>
    <dbReference type="NCBI Taxonomy" id="46206"/>
    <lineage>
        <taxon>Bacteria</taxon>
        <taxon>Bacillati</taxon>
        <taxon>Bacillota</taxon>
        <taxon>Clostridia</taxon>
        <taxon>Lachnospirales</taxon>
        <taxon>Lachnospiraceae</taxon>
        <taxon>Pseudobutyrivibrio</taxon>
    </lineage>
</organism>
<sequence>MIYKIKESLELRLNLSYIAIQGLYWMIVCCTISLGSAYLSNRGYSTVGIGALFAIAYLIASILQQLISIETDKSSRFNVLDVLAVLGAVLAVDLLFAVNTDAKGFGTGFTFLIAAMIATIMQPFLNALNFHIEKYDIKMNYGVARASGSFFFFIMSLLAGNLMKSISEKAAPVLGLIVTILFIANVFWIFKELKSTGKDLAKDYDPFQAANDSSFDILDSDSIKLFIEKYKMFFIFLIGLMGFYFGHVLINNFLYQITVNVGGDEADTGGLLAMQAIVELPAMIFFTWLKDRFGSKLLLAFSAVFYFVKIFATTIATSVGMLYFSMIFQALAFAVFIPASVHFVDEIMSEKDAVKGQSFVTVAMTLSNLLSSLLGGILIRIIGVTASLWFGTVVTLCGVVVSIYGLVKIKQK</sequence>
<keyword evidence="3" id="KW-1003">Cell membrane</keyword>
<feature type="transmembrane region" description="Helical" evidence="8">
    <location>
        <begin position="104"/>
        <end position="128"/>
    </location>
</feature>
<feature type="transmembrane region" description="Helical" evidence="8">
    <location>
        <begin position="232"/>
        <end position="250"/>
    </location>
</feature>
<keyword evidence="6 8" id="KW-1133">Transmembrane helix</keyword>
<feature type="transmembrane region" description="Helical" evidence="8">
    <location>
        <begin position="140"/>
        <end position="159"/>
    </location>
</feature>
<dbReference type="SUPFAM" id="SSF103473">
    <property type="entry name" value="MFS general substrate transporter"/>
    <property type="match status" value="2"/>
</dbReference>
<comment type="subcellular location">
    <subcellularLocation>
        <location evidence="1">Cell inner membrane</location>
        <topology evidence="1">Multi-pass membrane protein</topology>
    </subcellularLocation>
</comment>
<dbReference type="EMBL" id="SVER01000018">
    <property type="protein sequence ID" value="MBE5919797.1"/>
    <property type="molecule type" value="Genomic_DNA"/>
</dbReference>
<keyword evidence="4" id="KW-0997">Cell inner membrane</keyword>
<gene>
    <name evidence="10" type="ORF">E7272_08115</name>
</gene>
<evidence type="ECO:0000259" key="9">
    <source>
        <dbReference type="PROSITE" id="PS50850"/>
    </source>
</evidence>
<accession>A0A927UDC1</accession>
<keyword evidence="5 8" id="KW-0812">Transmembrane</keyword>
<feature type="transmembrane region" description="Helical" evidence="8">
    <location>
        <begin position="322"/>
        <end position="344"/>
    </location>
</feature>
<dbReference type="GO" id="GO:0005886">
    <property type="term" value="C:plasma membrane"/>
    <property type="evidence" value="ECO:0007669"/>
    <property type="project" value="UniProtKB-SubCell"/>
</dbReference>
<dbReference type="GO" id="GO:0030395">
    <property type="term" value="F:lactose binding"/>
    <property type="evidence" value="ECO:0007669"/>
    <property type="project" value="TreeGrafter"/>
</dbReference>
<dbReference type="InterPro" id="IPR024989">
    <property type="entry name" value="MFS_assoc_dom"/>
</dbReference>
<proteinExistence type="predicted"/>
<evidence type="ECO:0000256" key="2">
    <source>
        <dbReference type="ARBA" id="ARBA00022448"/>
    </source>
</evidence>
<evidence type="ECO:0000256" key="1">
    <source>
        <dbReference type="ARBA" id="ARBA00004429"/>
    </source>
</evidence>
<comment type="caution">
    <text evidence="10">The sequence shown here is derived from an EMBL/GenBank/DDBJ whole genome shotgun (WGS) entry which is preliminary data.</text>
</comment>
<feature type="transmembrane region" description="Helical" evidence="8">
    <location>
        <begin position="270"/>
        <end position="289"/>
    </location>
</feature>
<dbReference type="PANTHER" id="PTHR23522">
    <property type="entry name" value="BLL5896 PROTEIN"/>
    <property type="match status" value="1"/>
</dbReference>
<evidence type="ECO:0000313" key="11">
    <source>
        <dbReference type="Proteomes" id="UP000766246"/>
    </source>
</evidence>
<name>A0A927UDC1_9FIRM</name>
<keyword evidence="7 8" id="KW-0472">Membrane</keyword>
<evidence type="ECO:0000256" key="8">
    <source>
        <dbReference type="SAM" id="Phobius"/>
    </source>
</evidence>
<feature type="transmembrane region" description="Helical" evidence="8">
    <location>
        <begin position="388"/>
        <end position="407"/>
    </location>
</feature>
<protein>
    <submittedName>
        <fullName evidence="10">MFS transporter</fullName>
    </submittedName>
</protein>
<dbReference type="AlphaFoldDB" id="A0A927UDC1"/>
<dbReference type="PANTHER" id="PTHR23522:SF10">
    <property type="entry name" value="3-PHENYLPROPIONIC ACID TRANSPORTER-RELATED"/>
    <property type="match status" value="1"/>
</dbReference>
<evidence type="ECO:0000256" key="4">
    <source>
        <dbReference type="ARBA" id="ARBA00022519"/>
    </source>
</evidence>
<dbReference type="InterPro" id="IPR036259">
    <property type="entry name" value="MFS_trans_sf"/>
</dbReference>
<dbReference type="PROSITE" id="PS50850">
    <property type="entry name" value="MFS"/>
    <property type="match status" value="1"/>
</dbReference>
<dbReference type="Proteomes" id="UP000766246">
    <property type="component" value="Unassembled WGS sequence"/>
</dbReference>
<evidence type="ECO:0000256" key="3">
    <source>
        <dbReference type="ARBA" id="ARBA00022475"/>
    </source>
</evidence>
<reference evidence="10" key="1">
    <citation type="submission" date="2019-04" db="EMBL/GenBank/DDBJ databases">
        <title>Evolution of Biomass-Degrading Anaerobic Consortia Revealed by Metagenomics.</title>
        <authorList>
            <person name="Peng X."/>
        </authorList>
    </citation>
    <scope>NUCLEOTIDE SEQUENCE</scope>
    <source>
        <strain evidence="10">SIG311</strain>
    </source>
</reference>
<evidence type="ECO:0000256" key="5">
    <source>
        <dbReference type="ARBA" id="ARBA00022692"/>
    </source>
</evidence>
<evidence type="ECO:0000313" key="10">
    <source>
        <dbReference type="EMBL" id="MBE5919797.1"/>
    </source>
</evidence>
<dbReference type="GO" id="GO:0015528">
    <property type="term" value="F:lactose:proton symporter activity"/>
    <property type="evidence" value="ECO:0007669"/>
    <property type="project" value="TreeGrafter"/>
</dbReference>